<dbReference type="STRING" id="658196.A0A397T802"/>
<name>A0A397T802_9GLOM</name>
<evidence type="ECO:0000313" key="3">
    <source>
        <dbReference type="Proteomes" id="UP000265703"/>
    </source>
</evidence>
<sequence>MNSKQSERLEDIQKKYSDANKAYDNLEDSEPNEDINVKETVKYLKLINDVATCWNSSYLAWSKLIYLKE</sequence>
<keyword evidence="1" id="KW-0175">Coiled coil</keyword>
<accession>A0A397T802</accession>
<protein>
    <submittedName>
        <fullName evidence="2">Uncharacterized protein</fullName>
    </submittedName>
</protein>
<evidence type="ECO:0000313" key="2">
    <source>
        <dbReference type="EMBL" id="RIA91241.1"/>
    </source>
</evidence>
<dbReference type="EMBL" id="QKYT01000158">
    <property type="protein sequence ID" value="RIA91241.1"/>
    <property type="molecule type" value="Genomic_DNA"/>
</dbReference>
<evidence type="ECO:0000256" key="1">
    <source>
        <dbReference type="SAM" id="Coils"/>
    </source>
</evidence>
<feature type="coiled-coil region" evidence="1">
    <location>
        <begin position="2"/>
        <end position="29"/>
    </location>
</feature>
<comment type="caution">
    <text evidence="2">The sequence shown here is derived from an EMBL/GenBank/DDBJ whole genome shotgun (WGS) entry which is preliminary data.</text>
</comment>
<proteinExistence type="predicted"/>
<dbReference type="Proteomes" id="UP000265703">
    <property type="component" value="Unassembled WGS sequence"/>
</dbReference>
<dbReference type="OrthoDB" id="2434509at2759"/>
<dbReference type="AlphaFoldDB" id="A0A397T802"/>
<keyword evidence="3" id="KW-1185">Reference proteome</keyword>
<gene>
    <name evidence="2" type="ORF">C1645_822302</name>
</gene>
<reference evidence="2 3" key="1">
    <citation type="submission" date="2018-06" db="EMBL/GenBank/DDBJ databases">
        <title>Comparative genomics reveals the genomic features of Rhizophagus irregularis, R. cerebriforme, R. diaphanum and Gigaspora rosea, and their symbiotic lifestyle signature.</title>
        <authorList>
            <person name="Morin E."/>
            <person name="San Clemente H."/>
            <person name="Chen E.C.H."/>
            <person name="De La Providencia I."/>
            <person name="Hainaut M."/>
            <person name="Kuo A."/>
            <person name="Kohler A."/>
            <person name="Murat C."/>
            <person name="Tang N."/>
            <person name="Roy S."/>
            <person name="Loubradou J."/>
            <person name="Henrissat B."/>
            <person name="Grigoriev I.V."/>
            <person name="Corradi N."/>
            <person name="Roux C."/>
            <person name="Martin F.M."/>
        </authorList>
    </citation>
    <scope>NUCLEOTIDE SEQUENCE [LARGE SCALE GENOMIC DNA]</scope>
    <source>
        <strain evidence="2 3">DAOM 227022</strain>
    </source>
</reference>
<organism evidence="2 3">
    <name type="scientific">Glomus cerebriforme</name>
    <dbReference type="NCBI Taxonomy" id="658196"/>
    <lineage>
        <taxon>Eukaryota</taxon>
        <taxon>Fungi</taxon>
        <taxon>Fungi incertae sedis</taxon>
        <taxon>Mucoromycota</taxon>
        <taxon>Glomeromycotina</taxon>
        <taxon>Glomeromycetes</taxon>
        <taxon>Glomerales</taxon>
        <taxon>Glomeraceae</taxon>
        <taxon>Glomus</taxon>
    </lineage>
</organism>